<keyword evidence="4" id="KW-0960">Knottin</keyword>
<feature type="disulfide bond" evidence="6">
    <location>
        <begin position="105"/>
        <end position="123"/>
    </location>
</feature>
<sequence length="152" mass="17140">MKLAVHCLCFLHFVLLSFGLDTYISLSRSKASHSDAAYVNQDRVRTLFARRALYEQQKIHETKKSSIVHPPPPQNDVSRPKAVPKPQVMARCSLLGQSCVPLCGCCDPCATCHCRFFNAICFCRRVEQARSRCGSKKTAKRRKAKKNSKTQP</sequence>
<accession>A0A096LT15</accession>
<dbReference type="KEGG" id="pfor:103143357"/>
<name>A0A096LT15_POEFO</name>
<feature type="domain" description="Agouti" evidence="9">
    <location>
        <begin position="92"/>
        <end position="133"/>
    </location>
</feature>
<comment type="subcellular location">
    <subcellularLocation>
        <location evidence="1">Secreted</location>
    </subcellularLocation>
</comment>
<evidence type="ECO:0000313" key="10">
    <source>
        <dbReference type="Ensembl" id="ENSPFOP00000022306.1"/>
    </source>
</evidence>
<dbReference type="GeneID" id="103143357"/>
<feature type="chain" id="PRO_5001927066" evidence="8">
    <location>
        <begin position="20"/>
        <end position="152"/>
    </location>
</feature>
<proteinExistence type="predicted"/>
<comment type="caution">
    <text evidence="6">Lacks conserved residue(s) required for the propagation of feature annotation.</text>
</comment>
<keyword evidence="2" id="KW-0964">Secreted</keyword>
<dbReference type="eggNOG" id="ENOG502SDH6">
    <property type="taxonomic scope" value="Eukaryota"/>
</dbReference>
<dbReference type="Pfam" id="PF05039">
    <property type="entry name" value="Agouti"/>
    <property type="match status" value="1"/>
</dbReference>
<dbReference type="OrthoDB" id="9942042at2759"/>
<keyword evidence="3 8" id="KW-0732">Signal</keyword>
<feature type="disulfide bond" evidence="6">
    <location>
        <begin position="114"/>
        <end position="121"/>
    </location>
</feature>
<evidence type="ECO:0000256" key="1">
    <source>
        <dbReference type="ARBA" id="ARBA00004613"/>
    </source>
</evidence>
<evidence type="ECO:0000256" key="8">
    <source>
        <dbReference type="SAM" id="SignalP"/>
    </source>
</evidence>
<dbReference type="PROSITE" id="PS51150">
    <property type="entry name" value="AGOUTI_2"/>
    <property type="match status" value="1"/>
</dbReference>
<evidence type="ECO:0000256" key="7">
    <source>
        <dbReference type="SAM" id="MobiDB-lite"/>
    </source>
</evidence>
<evidence type="ECO:0000256" key="2">
    <source>
        <dbReference type="ARBA" id="ARBA00022525"/>
    </source>
</evidence>
<evidence type="ECO:0000256" key="6">
    <source>
        <dbReference type="PROSITE-ProRule" id="PRU00494"/>
    </source>
</evidence>
<protein>
    <submittedName>
        <fullName evidence="10">U13-lycotoxin-Ls1d-like</fullName>
    </submittedName>
</protein>
<dbReference type="SMART" id="SM00792">
    <property type="entry name" value="Agouti"/>
    <property type="match status" value="1"/>
</dbReference>
<reference evidence="10" key="2">
    <citation type="submission" date="2025-08" db="UniProtKB">
        <authorList>
            <consortium name="Ensembl"/>
        </authorList>
    </citation>
    <scope>IDENTIFICATION</scope>
</reference>
<evidence type="ECO:0000256" key="5">
    <source>
        <dbReference type="ARBA" id="ARBA00023157"/>
    </source>
</evidence>
<dbReference type="PANTHER" id="PTHR16551:SF5">
    <property type="entry name" value="AGOUTI-RELATED PEPTIDE 2"/>
    <property type="match status" value="1"/>
</dbReference>
<dbReference type="InterPro" id="IPR007733">
    <property type="entry name" value="Agouti"/>
</dbReference>
<dbReference type="GO" id="GO:0070996">
    <property type="term" value="F:type 1 melanocortin receptor binding"/>
    <property type="evidence" value="ECO:0007669"/>
    <property type="project" value="TreeGrafter"/>
</dbReference>
<organism evidence="10 11">
    <name type="scientific">Poecilia formosa</name>
    <name type="common">Amazon molly</name>
    <name type="synonym">Limia formosa</name>
    <dbReference type="NCBI Taxonomy" id="48698"/>
    <lineage>
        <taxon>Eukaryota</taxon>
        <taxon>Metazoa</taxon>
        <taxon>Chordata</taxon>
        <taxon>Craniata</taxon>
        <taxon>Vertebrata</taxon>
        <taxon>Euteleostomi</taxon>
        <taxon>Actinopterygii</taxon>
        <taxon>Neopterygii</taxon>
        <taxon>Teleostei</taxon>
        <taxon>Neoteleostei</taxon>
        <taxon>Acanthomorphata</taxon>
        <taxon>Ovalentaria</taxon>
        <taxon>Atherinomorphae</taxon>
        <taxon>Cyprinodontiformes</taxon>
        <taxon>Poeciliidae</taxon>
        <taxon>Poeciliinae</taxon>
        <taxon>Poecilia</taxon>
    </lineage>
</organism>
<feature type="region of interest" description="Disordered" evidence="7">
    <location>
        <begin position="61"/>
        <end position="81"/>
    </location>
</feature>
<keyword evidence="11" id="KW-1185">Reference proteome</keyword>
<dbReference type="PANTHER" id="PTHR16551">
    <property type="entry name" value="AGOUTI RELATED"/>
    <property type="match status" value="1"/>
</dbReference>
<dbReference type="GO" id="GO:0007218">
    <property type="term" value="P:neuropeptide signaling pathway"/>
    <property type="evidence" value="ECO:0007669"/>
    <property type="project" value="TreeGrafter"/>
</dbReference>
<dbReference type="SUPFAM" id="SSF57055">
    <property type="entry name" value="Agouti-related protein"/>
    <property type="match status" value="1"/>
</dbReference>
<dbReference type="GO" id="GO:0005184">
    <property type="term" value="F:neuropeptide hormone activity"/>
    <property type="evidence" value="ECO:0007669"/>
    <property type="project" value="TreeGrafter"/>
</dbReference>
<dbReference type="EMBL" id="AYCK01008003">
    <property type="status" value="NOT_ANNOTATED_CDS"/>
    <property type="molecule type" value="Genomic_DNA"/>
</dbReference>
<feature type="signal peptide" evidence="8">
    <location>
        <begin position="1"/>
        <end position="19"/>
    </location>
</feature>
<dbReference type="GO" id="GO:2000253">
    <property type="term" value="P:positive regulation of feeding behavior"/>
    <property type="evidence" value="ECO:0007669"/>
    <property type="project" value="TreeGrafter"/>
</dbReference>
<keyword evidence="5 6" id="KW-1015">Disulfide bond</keyword>
<dbReference type="Gene3D" id="4.10.760.10">
    <property type="entry name" value="Agouti domain"/>
    <property type="match status" value="1"/>
</dbReference>
<dbReference type="InterPro" id="IPR036836">
    <property type="entry name" value="Agouti_dom_sf"/>
</dbReference>
<dbReference type="GO" id="GO:0008343">
    <property type="term" value="P:adult feeding behavior"/>
    <property type="evidence" value="ECO:0007669"/>
    <property type="project" value="TreeGrafter"/>
</dbReference>
<evidence type="ECO:0000259" key="9">
    <source>
        <dbReference type="PROSITE" id="PS51150"/>
    </source>
</evidence>
<dbReference type="RefSeq" id="XP_007559915.1">
    <property type="nucleotide sequence ID" value="XM_007559853.2"/>
</dbReference>
<dbReference type="Ensembl" id="ENSPFOT00000027719.1">
    <property type="protein sequence ID" value="ENSPFOP00000022306.1"/>
    <property type="gene ID" value="ENSPFOG00000023018.1"/>
</dbReference>
<evidence type="ECO:0000256" key="4">
    <source>
        <dbReference type="ARBA" id="ARBA00022854"/>
    </source>
</evidence>
<dbReference type="GO" id="GO:0009755">
    <property type="term" value="P:hormone-mediated signaling pathway"/>
    <property type="evidence" value="ECO:0007669"/>
    <property type="project" value="InterPro"/>
</dbReference>
<dbReference type="Proteomes" id="UP000028760">
    <property type="component" value="Unassembled WGS sequence"/>
</dbReference>
<reference evidence="10" key="3">
    <citation type="submission" date="2025-09" db="UniProtKB">
        <authorList>
            <consortium name="Ensembl"/>
        </authorList>
    </citation>
    <scope>IDENTIFICATION</scope>
</reference>
<dbReference type="OMA" id="ICFCRKA"/>
<dbReference type="GO" id="GO:0005615">
    <property type="term" value="C:extracellular space"/>
    <property type="evidence" value="ECO:0007669"/>
    <property type="project" value="TreeGrafter"/>
</dbReference>
<evidence type="ECO:0000313" key="11">
    <source>
        <dbReference type="Proteomes" id="UP000028760"/>
    </source>
</evidence>
<dbReference type="GeneTree" id="ENSGT00520000062345"/>
<evidence type="ECO:0000256" key="3">
    <source>
        <dbReference type="ARBA" id="ARBA00022729"/>
    </source>
</evidence>
<reference evidence="11" key="1">
    <citation type="submission" date="2013-10" db="EMBL/GenBank/DDBJ databases">
        <authorList>
            <person name="Schartl M."/>
            <person name="Warren W."/>
        </authorList>
    </citation>
    <scope>NUCLEOTIDE SEQUENCE [LARGE SCALE GENOMIC DNA]</scope>
    <source>
        <strain evidence="11">female</strain>
    </source>
</reference>
<dbReference type="AlphaFoldDB" id="A0A096LT15"/>
<dbReference type="InterPro" id="IPR027300">
    <property type="entry name" value="Agouti_dom"/>
</dbReference>